<evidence type="ECO:0000313" key="2">
    <source>
        <dbReference type="EMBL" id="KOO53788.1"/>
    </source>
</evidence>
<evidence type="ECO:0000256" key="1">
    <source>
        <dbReference type="SAM" id="MobiDB-lite"/>
    </source>
</evidence>
<organism evidence="2 3">
    <name type="scientific">Chrysochromulina tobinii</name>
    <dbReference type="NCBI Taxonomy" id="1460289"/>
    <lineage>
        <taxon>Eukaryota</taxon>
        <taxon>Haptista</taxon>
        <taxon>Haptophyta</taxon>
        <taxon>Prymnesiophyceae</taxon>
        <taxon>Prymnesiales</taxon>
        <taxon>Chrysochromulinaceae</taxon>
        <taxon>Chrysochromulina</taxon>
    </lineage>
</organism>
<dbReference type="Proteomes" id="UP000037460">
    <property type="component" value="Unassembled WGS sequence"/>
</dbReference>
<name>A0A0M0LSQ6_9EUKA</name>
<protein>
    <submittedName>
        <fullName evidence="2">Uncharacterized protein</fullName>
    </submittedName>
</protein>
<sequence>MPPDCYGCRAAQARFCCACVQQAVTERHALERAAHAEKAKLEHAMADGIAARTRLLSQREARRAHRQLMADLSGELFRIHRESSRLADDVNGLLHAVQSSRTRLSEQPQAPPRAPTPAATAETTAAAAKGLTSARAALIHELLTLQDDVWCDVSVDEQLDEQLLRLKATAIPASSARSTAEELLLLRDTLRELLTAPSLAWEVDAAQCALWTGEADEELHEAGLWARSGERDEWDLVQPPEVPTPSQGEEIARWEAAMLAENVRGGASAAGVRSS</sequence>
<feature type="compositionally biased region" description="Polar residues" evidence="1">
    <location>
        <begin position="99"/>
        <end position="108"/>
    </location>
</feature>
<dbReference type="EMBL" id="JWZX01000068">
    <property type="protein sequence ID" value="KOO53788.1"/>
    <property type="molecule type" value="Genomic_DNA"/>
</dbReference>
<accession>A0A0M0LSQ6</accession>
<comment type="caution">
    <text evidence="2">The sequence shown here is derived from an EMBL/GenBank/DDBJ whole genome shotgun (WGS) entry which is preliminary data.</text>
</comment>
<keyword evidence="3" id="KW-1185">Reference proteome</keyword>
<proteinExistence type="predicted"/>
<feature type="region of interest" description="Disordered" evidence="1">
    <location>
        <begin position="99"/>
        <end position="120"/>
    </location>
</feature>
<reference evidence="3" key="1">
    <citation type="journal article" date="2015" name="PLoS Genet.">
        <title>Genome Sequence and Transcriptome Analyses of Chrysochromulina tobin: Metabolic Tools for Enhanced Algal Fitness in the Prominent Order Prymnesiales (Haptophyceae).</title>
        <authorList>
            <person name="Hovde B.T."/>
            <person name="Deodato C.R."/>
            <person name="Hunsperger H.M."/>
            <person name="Ryken S.A."/>
            <person name="Yost W."/>
            <person name="Jha R.K."/>
            <person name="Patterson J."/>
            <person name="Monnat R.J. Jr."/>
            <person name="Barlow S.B."/>
            <person name="Starkenburg S.R."/>
            <person name="Cattolico R.A."/>
        </authorList>
    </citation>
    <scope>NUCLEOTIDE SEQUENCE</scope>
    <source>
        <strain evidence="3">CCMP291</strain>
    </source>
</reference>
<evidence type="ECO:0000313" key="3">
    <source>
        <dbReference type="Proteomes" id="UP000037460"/>
    </source>
</evidence>
<dbReference type="AlphaFoldDB" id="A0A0M0LSQ6"/>
<gene>
    <name evidence="2" type="ORF">Ctob_010897</name>
</gene>